<organism evidence="2 3">
    <name type="scientific">Candidatus Nealsonbacteria bacterium CG08_land_8_20_14_0_20_43_11</name>
    <dbReference type="NCBI Taxonomy" id="1974706"/>
    <lineage>
        <taxon>Bacteria</taxon>
        <taxon>Candidatus Nealsoniibacteriota</taxon>
    </lineage>
</organism>
<evidence type="ECO:0000259" key="1">
    <source>
        <dbReference type="Pfam" id="PF13453"/>
    </source>
</evidence>
<dbReference type="Proteomes" id="UP000229390">
    <property type="component" value="Unassembled WGS sequence"/>
</dbReference>
<comment type="caution">
    <text evidence="2">The sequence shown here is derived from an EMBL/GenBank/DDBJ whole genome shotgun (WGS) entry which is preliminary data.</text>
</comment>
<evidence type="ECO:0000313" key="2">
    <source>
        <dbReference type="EMBL" id="PIS39054.1"/>
    </source>
</evidence>
<dbReference type="Gene3D" id="3.30.40.10">
    <property type="entry name" value="Zinc/RING finger domain, C3HC4 (zinc finger)"/>
    <property type="match status" value="1"/>
</dbReference>
<dbReference type="AlphaFoldDB" id="A0A2M6T1K5"/>
<evidence type="ECO:0000313" key="3">
    <source>
        <dbReference type="Proteomes" id="UP000229390"/>
    </source>
</evidence>
<dbReference type="InterPro" id="IPR027392">
    <property type="entry name" value="TF_Znf"/>
</dbReference>
<gene>
    <name evidence="2" type="ORF">COT34_00385</name>
</gene>
<proteinExistence type="predicted"/>
<protein>
    <recommendedName>
        <fullName evidence="1">Transcription factor zinc-finger domain-containing protein</fullName>
    </recommendedName>
</protein>
<sequence length="176" mass="20413">MNCPICKKPLEEMILASAAVNYCPLCLGLWFEEDELRQVKDAKDRNLRWFDIDLWRDKEKFKISHGRRLCPSCRLPLYEVYYGDSGLIVDICNVCEGVWLDGGEFAKIISWLKKKADYEILNNYAKSLVQEAMEVFTGPESFREEVADLLAVAKVLQYKLLVQYPIIREIISVLPK</sequence>
<dbReference type="SUPFAM" id="SSF57850">
    <property type="entry name" value="RING/U-box"/>
    <property type="match status" value="1"/>
</dbReference>
<reference evidence="3" key="1">
    <citation type="submission" date="2017-09" db="EMBL/GenBank/DDBJ databases">
        <title>Depth-based differentiation of microbial function through sediment-hosted aquifers and enrichment of novel symbionts in the deep terrestrial subsurface.</title>
        <authorList>
            <person name="Probst A.J."/>
            <person name="Ladd B."/>
            <person name="Jarett J.K."/>
            <person name="Geller-Mcgrath D.E."/>
            <person name="Sieber C.M.K."/>
            <person name="Emerson J.B."/>
            <person name="Anantharaman K."/>
            <person name="Thomas B.C."/>
            <person name="Malmstrom R."/>
            <person name="Stieglmeier M."/>
            <person name="Klingl A."/>
            <person name="Woyke T."/>
            <person name="Ryan C.M."/>
            <person name="Banfield J.F."/>
        </authorList>
    </citation>
    <scope>NUCLEOTIDE SEQUENCE [LARGE SCALE GENOMIC DNA]</scope>
</reference>
<feature type="domain" description="Transcription factor zinc-finger" evidence="1">
    <location>
        <begin position="70"/>
        <end position="109"/>
    </location>
</feature>
<dbReference type="InterPro" id="IPR013083">
    <property type="entry name" value="Znf_RING/FYVE/PHD"/>
</dbReference>
<name>A0A2M6T1K5_9BACT</name>
<dbReference type="EMBL" id="PEYE01000009">
    <property type="protein sequence ID" value="PIS39054.1"/>
    <property type="molecule type" value="Genomic_DNA"/>
</dbReference>
<dbReference type="Pfam" id="PF13453">
    <property type="entry name" value="Zn_ribbon_TFIIB"/>
    <property type="match status" value="2"/>
</dbReference>
<feature type="domain" description="Transcription factor zinc-finger" evidence="1">
    <location>
        <begin position="2"/>
        <end position="41"/>
    </location>
</feature>
<accession>A0A2M6T1K5</accession>